<dbReference type="PROSITE" id="PS00397">
    <property type="entry name" value="RECOMBINASES_1"/>
    <property type="match status" value="1"/>
</dbReference>
<evidence type="ECO:0000259" key="7">
    <source>
        <dbReference type="PROSITE" id="PS51737"/>
    </source>
</evidence>
<dbReference type="Gene3D" id="3.40.50.1390">
    <property type="entry name" value="Resolvase, N-terminal catalytic domain"/>
    <property type="match status" value="1"/>
</dbReference>
<dbReference type="PROSITE" id="PS51737">
    <property type="entry name" value="RECOMBINASE_DNA_BIND"/>
    <property type="match status" value="1"/>
</dbReference>
<proteinExistence type="predicted"/>
<evidence type="ECO:0000256" key="5">
    <source>
        <dbReference type="PROSITE-ProRule" id="PRU10137"/>
    </source>
</evidence>
<keyword evidence="1" id="KW-0229">DNA integration</keyword>
<dbReference type="GO" id="GO:0015074">
    <property type="term" value="P:DNA integration"/>
    <property type="evidence" value="ECO:0007669"/>
    <property type="project" value="UniProtKB-KW"/>
</dbReference>
<dbReference type="Pfam" id="PF13408">
    <property type="entry name" value="Zn_ribbon_recom"/>
    <property type="match status" value="1"/>
</dbReference>
<accession>A0A844B1Y8</accession>
<dbReference type="InterPro" id="IPR006118">
    <property type="entry name" value="Recombinase_CS"/>
</dbReference>
<name>A0A844B1Y8_9RHOB</name>
<dbReference type="InterPro" id="IPR011109">
    <property type="entry name" value="DNA_bind_recombinase_dom"/>
</dbReference>
<evidence type="ECO:0000313" key="9">
    <source>
        <dbReference type="Proteomes" id="UP000436694"/>
    </source>
</evidence>
<evidence type="ECO:0000256" key="3">
    <source>
        <dbReference type="ARBA" id="ARBA00023172"/>
    </source>
</evidence>
<organism evidence="8 9">
    <name type="scientific">Tritonibacter aquimaris</name>
    <dbReference type="NCBI Taxonomy" id="2663379"/>
    <lineage>
        <taxon>Bacteria</taxon>
        <taxon>Pseudomonadati</taxon>
        <taxon>Pseudomonadota</taxon>
        <taxon>Alphaproteobacteria</taxon>
        <taxon>Rhodobacterales</taxon>
        <taxon>Paracoccaceae</taxon>
        <taxon>Tritonibacter</taxon>
    </lineage>
</organism>
<dbReference type="SUPFAM" id="SSF53041">
    <property type="entry name" value="Resolvase-like"/>
    <property type="match status" value="1"/>
</dbReference>
<evidence type="ECO:0000256" key="1">
    <source>
        <dbReference type="ARBA" id="ARBA00022908"/>
    </source>
</evidence>
<dbReference type="GO" id="GO:0000150">
    <property type="term" value="F:DNA strand exchange activity"/>
    <property type="evidence" value="ECO:0007669"/>
    <property type="project" value="InterPro"/>
</dbReference>
<dbReference type="InterPro" id="IPR036162">
    <property type="entry name" value="Resolvase-like_N_sf"/>
</dbReference>
<comment type="caution">
    <text evidence="8">The sequence shown here is derived from an EMBL/GenBank/DDBJ whole genome shotgun (WGS) entry which is preliminary data.</text>
</comment>
<dbReference type="InterPro" id="IPR038109">
    <property type="entry name" value="DNA_bind_recomb_sf"/>
</dbReference>
<protein>
    <submittedName>
        <fullName evidence="8">Recombinase family protein</fullName>
    </submittedName>
</protein>
<dbReference type="Pfam" id="PF07508">
    <property type="entry name" value="Recombinase"/>
    <property type="match status" value="1"/>
</dbReference>
<dbReference type="Pfam" id="PF00239">
    <property type="entry name" value="Resolvase"/>
    <property type="match status" value="1"/>
</dbReference>
<dbReference type="InterPro" id="IPR050639">
    <property type="entry name" value="SSR_resolvase"/>
</dbReference>
<evidence type="ECO:0000313" key="8">
    <source>
        <dbReference type="EMBL" id="MQY44362.1"/>
    </source>
</evidence>
<evidence type="ECO:0000256" key="2">
    <source>
        <dbReference type="ARBA" id="ARBA00023125"/>
    </source>
</evidence>
<feature type="domain" description="Resolvase/invertase-type recombinase catalytic" evidence="6">
    <location>
        <begin position="15"/>
        <end position="162"/>
    </location>
</feature>
<evidence type="ECO:0000256" key="4">
    <source>
        <dbReference type="PIRSR" id="PIRSR606118-50"/>
    </source>
</evidence>
<dbReference type="Gene3D" id="3.90.1750.20">
    <property type="entry name" value="Putative Large Serine Recombinase, Chain B, Domain 2"/>
    <property type="match status" value="1"/>
</dbReference>
<evidence type="ECO:0000259" key="6">
    <source>
        <dbReference type="PROSITE" id="PS51736"/>
    </source>
</evidence>
<dbReference type="InterPro" id="IPR025827">
    <property type="entry name" value="Zn_ribbon_recom_dom"/>
</dbReference>
<dbReference type="PANTHER" id="PTHR30461:SF23">
    <property type="entry name" value="DNA RECOMBINASE-RELATED"/>
    <property type="match status" value="1"/>
</dbReference>
<dbReference type="Proteomes" id="UP000436694">
    <property type="component" value="Unassembled WGS sequence"/>
</dbReference>
<dbReference type="GO" id="GO:0003677">
    <property type="term" value="F:DNA binding"/>
    <property type="evidence" value="ECO:0007669"/>
    <property type="project" value="UniProtKB-KW"/>
</dbReference>
<dbReference type="PANTHER" id="PTHR30461">
    <property type="entry name" value="DNA-INVERTASE FROM LAMBDOID PROPHAGE"/>
    <property type="match status" value="1"/>
</dbReference>
<dbReference type="InterPro" id="IPR006119">
    <property type="entry name" value="Resolv_N"/>
</dbReference>
<reference evidence="8 9" key="1">
    <citation type="submission" date="2019-10" db="EMBL/GenBank/DDBJ databases">
        <title>Epibacterium sp. nov., isolated from seawater.</title>
        <authorList>
            <person name="Zhang X."/>
            <person name="Li N."/>
        </authorList>
    </citation>
    <scope>NUCLEOTIDE SEQUENCE [LARGE SCALE GENOMIC DNA]</scope>
    <source>
        <strain evidence="8 9">SM1969</strain>
    </source>
</reference>
<dbReference type="AlphaFoldDB" id="A0A844B1Y8"/>
<feature type="domain" description="Recombinase" evidence="7">
    <location>
        <begin position="170"/>
        <end position="293"/>
    </location>
</feature>
<keyword evidence="3" id="KW-0233">DNA recombination</keyword>
<dbReference type="SMART" id="SM00857">
    <property type="entry name" value="Resolvase"/>
    <property type="match status" value="1"/>
</dbReference>
<dbReference type="RefSeq" id="WP_153549255.1">
    <property type="nucleotide sequence ID" value="NZ_WIXK01000014.1"/>
</dbReference>
<feature type="active site" description="O-(5'-phospho-DNA)-serine intermediate" evidence="4 5">
    <location>
        <position position="23"/>
    </location>
</feature>
<keyword evidence="2" id="KW-0238">DNA-binding</keyword>
<dbReference type="CDD" id="cd00338">
    <property type="entry name" value="Ser_Recombinase"/>
    <property type="match status" value="1"/>
</dbReference>
<sequence length="524" mass="58948">MSYPFGQDFPGTQLNAILYARVSSAEQAKSDLSIPDQMESMRKHCRQAGITVAHEFSDARSGRSLDRRSLGEILDIIKSGTVTINQLIVHSFSRLARESYEAEWLWRELEKLGVQIVSITQPIEDSPTGGLLRQMINVFDEYTSNEIAKHVTRTMKFNAEHGFWNGGLPPFGYVAAVAGMRGKKVKKKLAVDPNEAEDVRLIFTLYLDGDGKTGPMGVKKVAQWMNSHGHSRRGRNWTTGQLHRLLTDAVYVGDYLFGKKKPKDSQVIVKVPAIIDAPTFDRVQARLREHHPILKAPRQVSSPVLLTGTARCGHCGGGMVLATGKSNRYRYYTCSNHKRKGKSVCQGQNVPMEELDNIVTDALILALDDTERSQAVLEALNQRMDARDVDEKSRTAELRRVLKDKEQAVTRLFQGVEKGLFDLDDELFQVQYQTARSERDIIKAKIEALTRNRSMRMQMSPEKVAQFGHFLSEVLLAGPVGFRKRYIQAFLDSVVVKDRVINIIARENSARISIDCGKSPEKLM</sequence>
<dbReference type="EMBL" id="WIXK01000014">
    <property type="protein sequence ID" value="MQY44362.1"/>
    <property type="molecule type" value="Genomic_DNA"/>
</dbReference>
<gene>
    <name evidence="8" type="ORF">GG681_17085</name>
</gene>
<dbReference type="PROSITE" id="PS51736">
    <property type="entry name" value="RECOMBINASES_3"/>
    <property type="match status" value="1"/>
</dbReference>
<keyword evidence="9" id="KW-1185">Reference proteome</keyword>